<dbReference type="InterPro" id="IPR039910">
    <property type="entry name" value="D15-like"/>
</dbReference>
<keyword evidence="2" id="KW-0812">Transmembrane</keyword>
<evidence type="ECO:0000259" key="5">
    <source>
        <dbReference type="Pfam" id="PF01103"/>
    </source>
</evidence>
<evidence type="ECO:0000256" key="3">
    <source>
        <dbReference type="ARBA" id="ARBA00023136"/>
    </source>
</evidence>
<evidence type="ECO:0000256" key="2">
    <source>
        <dbReference type="ARBA" id="ARBA00022452"/>
    </source>
</evidence>
<keyword evidence="3" id="KW-0472">Membrane</keyword>
<dbReference type="PANTHER" id="PTHR12815">
    <property type="entry name" value="SORTING AND ASSEMBLY MACHINERY SAMM50 PROTEIN FAMILY MEMBER"/>
    <property type="match status" value="1"/>
</dbReference>
<dbReference type="Gene3D" id="3.10.20.310">
    <property type="entry name" value="membrane protein fhac"/>
    <property type="match status" value="1"/>
</dbReference>
<dbReference type="KEGG" id="bapi:BBC0122_001270"/>
<keyword evidence="4" id="KW-0732">Signal</keyword>
<dbReference type="InterPro" id="IPR000184">
    <property type="entry name" value="Bac_surfAg_D15"/>
</dbReference>
<feature type="domain" description="Bacterial surface antigen (D15)" evidence="5">
    <location>
        <begin position="352"/>
        <end position="656"/>
    </location>
</feature>
<keyword evidence="2" id="KW-1134">Transmembrane beta strand</keyword>
<evidence type="ECO:0000256" key="1">
    <source>
        <dbReference type="ARBA" id="ARBA00004370"/>
    </source>
</evidence>
<evidence type="ECO:0000313" key="7">
    <source>
        <dbReference type="Proteomes" id="UP000189632"/>
    </source>
</evidence>
<accession>A0A1U9MEA0</accession>
<evidence type="ECO:0000256" key="4">
    <source>
        <dbReference type="SAM" id="SignalP"/>
    </source>
</evidence>
<dbReference type="AlphaFoldDB" id="A0A1U9MEA0"/>
<evidence type="ECO:0000313" key="6">
    <source>
        <dbReference type="EMBL" id="AQT46267.1"/>
    </source>
</evidence>
<dbReference type="EMBL" id="CP015625">
    <property type="protein sequence ID" value="AQT46267.1"/>
    <property type="molecule type" value="Genomic_DNA"/>
</dbReference>
<dbReference type="Pfam" id="PF01103">
    <property type="entry name" value="Omp85"/>
    <property type="match status" value="1"/>
</dbReference>
<proteinExistence type="predicted"/>
<feature type="chain" id="PRO_5012911312" evidence="4">
    <location>
        <begin position="33"/>
        <end position="656"/>
    </location>
</feature>
<dbReference type="PANTHER" id="PTHR12815:SF42">
    <property type="entry name" value="BACTERIAL SURFACE ANTIGEN (D15) DOMAIN-CONTAINING PROTEIN"/>
    <property type="match status" value="1"/>
</dbReference>
<organism evidence="6 7">
    <name type="scientific">Bartonella choladocola</name>
    <dbReference type="NCBI Taxonomy" id="2750995"/>
    <lineage>
        <taxon>Bacteria</taxon>
        <taxon>Pseudomonadati</taxon>
        <taxon>Pseudomonadota</taxon>
        <taxon>Alphaproteobacteria</taxon>
        <taxon>Hyphomicrobiales</taxon>
        <taxon>Bartonellaceae</taxon>
        <taxon>Bartonella</taxon>
    </lineage>
</organism>
<comment type="subcellular location">
    <subcellularLocation>
        <location evidence="1">Membrane</location>
    </subcellularLocation>
</comment>
<feature type="signal peptide" evidence="4">
    <location>
        <begin position="1"/>
        <end position="32"/>
    </location>
</feature>
<sequence>MVTTSTKSRLKRGSAFVAFGACFALAFSYPQAATAFDLFGIHLWGKKDQTDKNSDVIGVPKHYKVKVTNAPNAPEAGVKIVKAASSLVEDEDKAASGSAGLLAKARGDYRKILAALYADGYYGGTISIAVNGAEAANIRPDTELPDQSDIVITIDTGPQYHFGVASVHDLAPKTDDKKDKVPLPADSGYASGDVAKSGSVFKAEQLAIEGWRQQGYAKASVKNRDVVADHASRTVDSNIEVQPGQKAHYGPLTVKNVSEKPRMDSAYVAWMTGLKEGQEYDPDDIAKANKRLARLDVFRAANVREADKIKADGSLPLNLTVQERPLHRFGVGGSYSTLDGAGFEAYWMHRDLFGHAERLRFDAKISGIGGSQDDSYNPKNFSYLLGTTFTRPGIITPDTDFVASLKGQREVLDNYTTTGLTGQLGLTQIFSDELSGRLYFNAAQTKSEDDYFGNRDFTTVGFLGGLLYDSRDNKSNPKHGLYGEAVLEPIYEIHYGNFIGKMTLEGRSYFSLDSKDRYVIATRAKIGSITGPEAREIPSDMLFFAGGGGSVRGYGYRNIGIRTDTHDTIGGRSLVEGSAELRTMVTDTIGLVGFVDAGVVGADSTPDFSENTKVGAGIGVRYMTGLGPLRFDVAAPLDGAVGDPDLGFYVGIGQAF</sequence>
<protein>
    <submittedName>
        <fullName evidence="6">Autotransporter secretion outer membrane protein TamA</fullName>
    </submittedName>
</protein>
<keyword evidence="7" id="KW-1185">Reference proteome</keyword>
<name>A0A1U9MEA0_9HYPH</name>
<dbReference type="Gene3D" id="2.40.160.50">
    <property type="entry name" value="membrane protein fhac: a member of the omp85/tpsb transporter family"/>
    <property type="match status" value="1"/>
</dbReference>
<reference evidence="6 7" key="1">
    <citation type="submission" date="2016-11" db="EMBL/GenBank/DDBJ databases">
        <title>Comparative genomics of Bartonella apis.</title>
        <authorList>
            <person name="Engel P."/>
        </authorList>
    </citation>
    <scope>NUCLEOTIDE SEQUENCE [LARGE SCALE GENOMIC DNA]</scope>
    <source>
        <strain evidence="6 7">BBC0122</strain>
    </source>
</reference>
<gene>
    <name evidence="6" type="ORF">BBC0122_001270</name>
</gene>
<dbReference type="Proteomes" id="UP000189632">
    <property type="component" value="Chromosome"/>
</dbReference>
<dbReference type="GO" id="GO:0019867">
    <property type="term" value="C:outer membrane"/>
    <property type="evidence" value="ECO:0007669"/>
    <property type="project" value="InterPro"/>
</dbReference>
<dbReference type="STRING" id="1686310.BBC0244_001200"/>